<protein>
    <submittedName>
        <fullName evidence="2">Uncharacterized protein</fullName>
    </submittedName>
</protein>
<reference evidence="2" key="1">
    <citation type="submission" date="2021-01" db="EMBL/GenBank/DDBJ databases">
        <authorList>
            <person name="Corre E."/>
            <person name="Pelletier E."/>
            <person name="Niang G."/>
            <person name="Scheremetjew M."/>
            <person name="Finn R."/>
            <person name="Kale V."/>
            <person name="Holt S."/>
            <person name="Cochrane G."/>
            <person name="Meng A."/>
            <person name="Brown T."/>
            <person name="Cohen L."/>
        </authorList>
    </citation>
    <scope>NUCLEOTIDE SEQUENCE</scope>
    <source>
        <strain evidence="2">NIES-2562</strain>
    </source>
</reference>
<evidence type="ECO:0000313" key="2">
    <source>
        <dbReference type="EMBL" id="CAE0259463.1"/>
    </source>
</evidence>
<sequence>MSSFVPSENPQKEKKTFWGHANRIPFPARSVWKHTVRQHRRRDSSLHISSGGGQLENGVRENTFPPHHLRMSERKAMIAIGASALLLVAPHVPPLSRLFKNIRNWFFPPKYTREEKQLLCDLMLLSSIMKEVFQVSVGEEVIRKFKCITNVSGHQESVHQHVAKSCFALIPKLEEALCQNSEDILRFLTNKYNCDNDFSALSVKLRDRLSPFFWNPTMIQDGMGAHRRKCTLITQNQEEVGEEALDTEEVGTEAPDMGDMEEEDPQREGTSLDRVRTMLRMILQHTQLLSNGVCNTTSERNHPPVNSFLEYGSVEHVKRTTNELDIQGSCLTQQLQEDDDIYEVPLLVLLIGVPCRLLDLAMKNSPLICQRIQDSFKWNKRSETKQMFEKAMEEEVQVFLSDHKTSITFFDLSSEQRVVLNAMHGMERFSQHLNNYVHSI</sequence>
<proteinExistence type="predicted"/>
<feature type="compositionally biased region" description="Acidic residues" evidence="1">
    <location>
        <begin position="239"/>
        <end position="265"/>
    </location>
</feature>
<evidence type="ECO:0000256" key="1">
    <source>
        <dbReference type="SAM" id="MobiDB-lite"/>
    </source>
</evidence>
<name>A0A7S3DJQ0_9EUKA</name>
<dbReference type="EMBL" id="HBIB01033425">
    <property type="protein sequence ID" value="CAE0259463.1"/>
    <property type="molecule type" value="Transcribed_RNA"/>
</dbReference>
<dbReference type="AlphaFoldDB" id="A0A7S3DJQ0"/>
<accession>A0A7S3DJQ0</accession>
<feature type="region of interest" description="Disordered" evidence="1">
    <location>
        <begin position="238"/>
        <end position="270"/>
    </location>
</feature>
<gene>
    <name evidence="2" type="ORF">PBIL07802_LOCUS21732</name>
</gene>
<organism evidence="2">
    <name type="scientific">Palpitomonas bilix</name>
    <dbReference type="NCBI Taxonomy" id="652834"/>
    <lineage>
        <taxon>Eukaryota</taxon>
        <taxon>Eukaryota incertae sedis</taxon>
    </lineage>
</organism>